<dbReference type="InterPro" id="IPR015252">
    <property type="entry name" value="BRCA2_hlx"/>
</dbReference>
<sequence>MEGIDLSLISVEWLDNHYKWIIWKLAAYEVAFPHDFIRRSLTPNNVMLQLKYRYDREIDQCYR</sequence>
<dbReference type="Proteomes" id="UP000030746">
    <property type="component" value="Unassembled WGS sequence"/>
</dbReference>
<evidence type="ECO:0000313" key="3">
    <source>
        <dbReference type="Proteomes" id="UP000030746"/>
    </source>
</evidence>
<dbReference type="InterPro" id="IPR036315">
    <property type="entry name" value="BRCA2_hlx_sf"/>
</dbReference>
<feature type="domain" description="Breast cancer type 2 susceptibility protein helical" evidence="1">
    <location>
        <begin position="3"/>
        <end position="61"/>
    </location>
</feature>
<keyword evidence="3" id="KW-1185">Reference proteome</keyword>
<evidence type="ECO:0000313" key="2">
    <source>
        <dbReference type="EMBL" id="ESO85932.1"/>
    </source>
</evidence>
<dbReference type="Pfam" id="PF09169">
    <property type="entry name" value="BRCA-2_helical"/>
    <property type="match status" value="1"/>
</dbReference>
<dbReference type="STRING" id="225164.V3ZNP8"/>
<dbReference type="GO" id="GO:0005634">
    <property type="term" value="C:nucleus"/>
    <property type="evidence" value="ECO:0007669"/>
    <property type="project" value="TreeGrafter"/>
</dbReference>
<dbReference type="SUPFAM" id="SSF81872">
    <property type="entry name" value="BRCA2 helical domain"/>
    <property type="match status" value="1"/>
</dbReference>
<dbReference type="CTD" id="20233038"/>
<dbReference type="KEGG" id="lgi:LOTGIDRAFT_130152"/>
<proteinExistence type="predicted"/>
<dbReference type="PANTHER" id="PTHR11289:SF0">
    <property type="entry name" value="BREAST CANCER TYPE 2 SUSCEPTIBILITY PROTEIN"/>
    <property type="match status" value="1"/>
</dbReference>
<gene>
    <name evidence="2" type="ORF">LOTGIDRAFT_130152</name>
</gene>
<organism evidence="2 3">
    <name type="scientific">Lottia gigantea</name>
    <name type="common">Giant owl limpet</name>
    <dbReference type="NCBI Taxonomy" id="225164"/>
    <lineage>
        <taxon>Eukaryota</taxon>
        <taxon>Metazoa</taxon>
        <taxon>Spiralia</taxon>
        <taxon>Lophotrochozoa</taxon>
        <taxon>Mollusca</taxon>
        <taxon>Gastropoda</taxon>
        <taxon>Patellogastropoda</taxon>
        <taxon>Lottioidea</taxon>
        <taxon>Lottiidae</taxon>
        <taxon>Lottia</taxon>
    </lineage>
</organism>
<dbReference type="OrthoDB" id="21095at2759"/>
<dbReference type="InterPro" id="IPR015525">
    <property type="entry name" value="BRCA2"/>
</dbReference>
<name>V3ZNP8_LOTGI</name>
<dbReference type="RefSeq" id="XP_009063434.1">
    <property type="nucleotide sequence ID" value="XM_009065186.1"/>
</dbReference>
<dbReference type="AlphaFoldDB" id="V3ZNP8"/>
<dbReference type="HOGENOM" id="CLU_3020227_0_0_1"/>
<evidence type="ECO:0000259" key="1">
    <source>
        <dbReference type="Pfam" id="PF09169"/>
    </source>
</evidence>
<dbReference type="EMBL" id="KB203219">
    <property type="protein sequence ID" value="ESO85932.1"/>
    <property type="molecule type" value="Genomic_DNA"/>
</dbReference>
<dbReference type="PANTHER" id="PTHR11289">
    <property type="entry name" value="BREAST CANCER TYPE 2 SUSCEPTIBILITY PROTEIN BRCA2"/>
    <property type="match status" value="1"/>
</dbReference>
<dbReference type="GO" id="GO:0000724">
    <property type="term" value="P:double-strand break repair via homologous recombination"/>
    <property type="evidence" value="ECO:0007669"/>
    <property type="project" value="InterPro"/>
</dbReference>
<protein>
    <recommendedName>
        <fullName evidence="1">Breast cancer type 2 susceptibility protein helical domain-containing protein</fullName>
    </recommendedName>
</protein>
<dbReference type="GO" id="GO:0006355">
    <property type="term" value="P:regulation of DNA-templated transcription"/>
    <property type="evidence" value="ECO:0007669"/>
    <property type="project" value="TreeGrafter"/>
</dbReference>
<dbReference type="GeneID" id="20233038"/>
<accession>V3ZNP8</accession>
<reference evidence="2 3" key="1">
    <citation type="journal article" date="2013" name="Nature">
        <title>Insights into bilaterian evolution from three spiralian genomes.</title>
        <authorList>
            <person name="Simakov O."/>
            <person name="Marletaz F."/>
            <person name="Cho S.J."/>
            <person name="Edsinger-Gonzales E."/>
            <person name="Havlak P."/>
            <person name="Hellsten U."/>
            <person name="Kuo D.H."/>
            <person name="Larsson T."/>
            <person name="Lv J."/>
            <person name="Arendt D."/>
            <person name="Savage R."/>
            <person name="Osoegawa K."/>
            <person name="de Jong P."/>
            <person name="Grimwood J."/>
            <person name="Chapman J.A."/>
            <person name="Shapiro H."/>
            <person name="Aerts A."/>
            <person name="Otillar R.P."/>
            <person name="Terry A.Y."/>
            <person name="Boore J.L."/>
            <person name="Grigoriev I.V."/>
            <person name="Lindberg D.R."/>
            <person name="Seaver E.C."/>
            <person name="Weisblat D.A."/>
            <person name="Putnam N.H."/>
            <person name="Rokhsar D.S."/>
        </authorList>
    </citation>
    <scope>NUCLEOTIDE SEQUENCE [LARGE SCALE GENOMIC DNA]</scope>
</reference>